<dbReference type="GO" id="GO:0016757">
    <property type="term" value="F:glycosyltransferase activity"/>
    <property type="evidence" value="ECO:0007669"/>
    <property type="project" value="UniProtKB-KW"/>
</dbReference>
<evidence type="ECO:0000313" key="9">
    <source>
        <dbReference type="EMBL" id="QGR17116.1"/>
    </source>
</evidence>
<gene>
    <name evidence="9" type="ORF">D1869_07905</name>
</gene>
<evidence type="ECO:0000256" key="5">
    <source>
        <dbReference type="ARBA" id="ARBA00022989"/>
    </source>
</evidence>
<dbReference type="CDD" id="cd06423">
    <property type="entry name" value="CESA_like"/>
    <property type="match status" value="1"/>
</dbReference>
<keyword evidence="2" id="KW-0328">Glycosyltransferase</keyword>
<feature type="transmembrane region" description="Helical" evidence="7">
    <location>
        <begin position="373"/>
        <end position="393"/>
    </location>
</feature>
<feature type="domain" description="Glycosyltransferase 2-like" evidence="8">
    <location>
        <begin position="135"/>
        <end position="352"/>
    </location>
</feature>
<dbReference type="PANTHER" id="PTHR43867:SF2">
    <property type="entry name" value="CELLULOSE SYNTHASE CATALYTIC SUBUNIT A [UDP-FORMING]"/>
    <property type="match status" value="1"/>
</dbReference>
<protein>
    <submittedName>
        <fullName evidence="9">Glycosyltransferase</fullName>
    </submittedName>
</protein>
<evidence type="ECO:0000259" key="8">
    <source>
        <dbReference type="Pfam" id="PF13632"/>
    </source>
</evidence>
<feature type="transmembrane region" description="Helical" evidence="7">
    <location>
        <begin position="413"/>
        <end position="435"/>
    </location>
</feature>
<comment type="subcellular location">
    <subcellularLocation>
        <location evidence="1">Membrane</location>
        <topology evidence="1">Multi-pass membrane protein</topology>
    </subcellularLocation>
</comment>
<dbReference type="AlphaFoldDB" id="A0A650CH77"/>
<proteinExistence type="predicted"/>
<keyword evidence="5 7" id="KW-1133">Transmembrane helix</keyword>
<dbReference type="EMBL" id="CP045484">
    <property type="protein sequence ID" value="QGR17116.1"/>
    <property type="molecule type" value="Genomic_DNA"/>
</dbReference>
<evidence type="ECO:0000256" key="7">
    <source>
        <dbReference type="SAM" id="Phobius"/>
    </source>
</evidence>
<feature type="transmembrane region" description="Helical" evidence="7">
    <location>
        <begin position="335"/>
        <end position="353"/>
    </location>
</feature>
<dbReference type="KEGG" id="soh:D1869_07905"/>
<name>A0A650CH77_SULOH</name>
<keyword evidence="3 9" id="KW-0808">Transferase</keyword>
<evidence type="ECO:0000256" key="1">
    <source>
        <dbReference type="ARBA" id="ARBA00004141"/>
    </source>
</evidence>
<evidence type="ECO:0000256" key="3">
    <source>
        <dbReference type="ARBA" id="ARBA00022679"/>
    </source>
</evidence>
<evidence type="ECO:0000256" key="6">
    <source>
        <dbReference type="ARBA" id="ARBA00023136"/>
    </source>
</evidence>
<evidence type="ECO:0000313" key="10">
    <source>
        <dbReference type="Proteomes" id="UP000427373"/>
    </source>
</evidence>
<accession>A0A650CH77</accession>
<dbReference type="Pfam" id="PF13632">
    <property type="entry name" value="Glyco_trans_2_3"/>
    <property type="match status" value="1"/>
</dbReference>
<sequence length="463" mass="53379">MGLMNISWLLQFLIFLYPALFVTYQMYLYRIANNTINSDHIEIKNYPFLSIIVPTKGEKISIIQGLIKNISELIWDKDKMEVIIVSDDTEEYFEEIKSKLIIPEGLKVYLYRREKKLGYKSGALLYGYERSKGELILTIDVDSRLQKDALVKAYSRMITNNCDAVALQWVGYSENTYSKLAKGIMASTFFASKALFEGKEKIHLTVFPVGSGTLFRRDALESVGGWDYKIIQDDLEIGTRLINKNKKICSSGVPIYIEVPDNFFSFYIQQTRWAMGTGEVIRNRLRYIITAKVGLLKKIDMIFHLLQYTPILFTFIGSVILVVLAPFINYDPLKTPLFLFWGIILGLYAYIIYEVAIKLGFRRRDAIFSLGRVSGFTVAISPFIFYYFLKGLLSNRKTYIITPKGGNKISKQYRTIIIIGLLGIIYTLAVIIYLLHHNYFTSLWLAYYSSGFLYTLLTFNKEL</sequence>
<keyword evidence="10" id="KW-1185">Reference proteome</keyword>
<feature type="transmembrane region" description="Helical" evidence="7">
    <location>
        <begin position="305"/>
        <end position="328"/>
    </location>
</feature>
<keyword evidence="6 7" id="KW-0472">Membrane</keyword>
<organism evidence="9 10">
    <name type="scientific">Sulfurisphaera ohwakuensis</name>
    <dbReference type="NCBI Taxonomy" id="69656"/>
    <lineage>
        <taxon>Archaea</taxon>
        <taxon>Thermoproteota</taxon>
        <taxon>Thermoprotei</taxon>
        <taxon>Sulfolobales</taxon>
        <taxon>Sulfolobaceae</taxon>
        <taxon>Sulfurisphaera</taxon>
    </lineage>
</organism>
<dbReference type="Gene3D" id="3.90.550.10">
    <property type="entry name" value="Spore Coat Polysaccharide Biosynthesis Protein SpsA, Chain A"/>
    <property type="match status" value="1"/>
</dbReference>
<dbReference type="Proteomes" id="UP000427373">
    <property type="component" value="Chromosome"/>
</dbReference>
<dbReference type="PANTHER" id="PTHR43867">
    <property type="entry name" value="CELLULOSE SYNTHASE CATALYTIC SUBUNIT A [UDP-FORMING]"/>
    <property type="match status" value="1"/>
</dbReference>
<keyword evidence="4 7" id="KW-0812">Transmembrane</keyword>
<dbReference type="SUPFAM" id="SSF53448">
    <property type="entry name" value="Nucleotide-diphospho-sugar transferases"/>
    <property type="match status" value="1"/>
</dbReference>
<reference evidence="9 10" key="1">
    <citation type="submission" date="2019-10" db="EMBL/GenBank/DDBJ databases">
        <title>Genome Sequences from Six Type Strain Members of the Archaeal Family Sulfolobaceae: Acidianus ambivalens, Acidianus infernus, Metallosphaera prunae, Stygiolobus azoricus, Sulfolobus metallicus, and Sulfurisphaera ohwakuensis.</title>
        <authorList>
            <person name="Counts J.A."/>
            <person name="Kelly R.M."/>
        </authorList>
    </citation>
    <scope>NUCLEOTIDE SEQUENCE [LARGE SCALE GENOMIC DNA]</scope>
    <source>
        <strain evidence="9 10">TA-1</strain>
    </source>
</reference>
<dbReference type="InterPro" id="IPR029044">
    <property type="entry name" value="Nucleotide-diphossugar_trans"/>
</dbReference>
<feature type="transmembrane region" description="Helical" evidence="7">
    <location>
        <begin position="441"/>
        <end position="459"/>
    </location>
</feature>
<evidence type="ECO:0000256" key="4">
    <source>
        <dbReference type="ARBA" id="ARBA00022692"/>
    </source>
</evidence>
<evidence type="ECO:0000256" key="2">
    <source>
        <dbReference type="ARBA" id="ARBA00022676"/>
    </source>
</evidence>
<dbReference type="InterPro" id="IPR001173">
    <property type="entry name" value="Glyco_trans_2-like"/>
</dbReference>
<dbReference type="GO" id="GO:0016020">
    <property type="term" value="C:membrane"/>
    <property type="evidence" value="ECO:0007669"/>
    <property type="project" value="UniProtKB-SubCell"/>
</dbReference>
<dbReference type="InterPro" id="IPR050321">
    <property type="entry name" value="Glycosyltr_2/OpgH_subfam"/>
</dbReference>